<dbReference type="InterPro" id="IPR036259">
    <property type="entry name" value="MFS_trans_sf"/>
</dbReference>
<comment type="subcellular location">
    <subcellularLocation>
        <location evidence="1">Membrane</location>
        <topology evidence="1">Multi-pass membrane protein</topology>
    </subcellularLocation>
</comment>
<dbReference type="InterPro" id="IPR011701">
    <property type="entry name" value="MFS"/>
</dbReference>
<evidence type="ECO:0000256" key="1">
    <source>
        <dbReference type="ARBA" id="ARBA00004141"/>
    </source>
</evidence>
<dbReference type="CDD" id="cd17502">
    <property type="entry name" value="MFS_Azr1_MDR_like"/>
    <property type="match status" value="1"/>
</dbReference>
<feature type="transmembrane region" description="Helical" evidence="5">
    <location>
        <begin position="181"/>
        <end position="203"/>
    </location>
</feature>
<sequence length="577" mass="62499">MSAALRISHQASEAPILLQRISTSGNSAACDDEEATRISHEELPTQVKHVGGVRFALLILALCLSVFVLSLDNTILSTAIPKITDHFHSLEDVGWYGSAYLLSTSCTQLFYGKIYTLLPVKWVYVAAIALFEVGSLLCGIAPSSKILIIGRAVAGLGCAGVFTGTLVIITHTVPLEKRPVYSGLIGGVYGVASVAGPLLGGVFTDKLNWRWCFFINLPIVMHFDPLRLSYPNIGACRAASPFAVVIFLFQMPDSGRTGAKSTTRPTGWKDFDILGTLVFVPGPCQSCSSRYSGAAPNTPGSRRASSHSSSSLVCSFSVFVGVQLWKGDRATIPPRVFRQRSIWSAGLYGFSMSAAFFILTFYLPIWFQSITWCICRAFGNQQYTNGSRPRLWERSRRSAHPQSWVLLSIHDHILRRRLHWIGLISTLKVNSNHTKWIPFEIIAGLGVGVGLQQPQLAAQTVLELKDVPVGTAIAIWTQTIGAAIFVSIAQNVFTNKLKSGLGTIPGVDPNAVLGAGATSLQSVIPAELLGRILIVYNKAIVSTFYVGIGLACFSLVGSLVIEWRSIKGKHLEMGMVA</sequence>
<feature type="transmembrane region" description="Helical" evidence="5">
    <location>
        <begin position="345"/>
        <end position="367"/>
    </location>
</feature>
<evidence type="ECO:0000256" key="5">
    <source>
        <dbReference type="SAM" id="Phobius"/>
    </source>
</evidence>
<evidence type="ECO:0000313" key="7">
    <source>
        <dbReference type="EMBL" id="KAJ7617190.1"/>
    </source>
</evidence>
<keyword evidence="4 5" id="KW-0472">Membrane</keyword>
<dbReference type="Proteomes" id="UP001221142">
    <property type="component" value="Unassembled WGS sequence"/>
</dbReference>
<feature type="domain" description="Major facilitator superfamily (MFS) profile" evidence="6">
    <location>
        <begin position="58"/>
        <end position="577"/>
    </location>
</feature>
<evidence type="ECO:0000256" key="3">
    <source>
        <dbReference type="ARBA" id="ARBA00022989"/>
    </source>
</evidence>
<evidence type="ECO:0000259" key="6">
    <source>
        <dbReference type="PROSITE" id="PS50850"/>
    </source>
</evidence>
<evidence type="ECO:0000256" key="4">
    <source>
        <dbReference type="ARBA" id="ARBA00023136"/>
    </source>
</evidence>
<evidence type="ECO:0000313" key="8">
    <source>
        <dbReference type="Proteomes" id="UP001221142"/>
    </source>
</evidence>
<dbReference type="EMBL" id="JARKIF010000021">
    <property type="protein sequence ID" value="KAJ7617190.1"/>
    <property type="molecule type" value="Genomic_DNA"/>
</dbReference>
<gene>
    <name evidence="7" type="ORF">FB45DRAFT_1104400</name>
</gene>
<feature type="transmembrane region" description="Helical" evidence="5">
    <location>
        <begin position="148"/>
        <end position="169"/>
    </location>
</feature>
<dbReference type="InterPro" id="IPR020846">
    <property type="entry name" value="MFS_dom"/>
</dbReference>
<dbReference type="GO" id="GO:0022857">
    <property type="term" value="F:transmembrane transporter activity"/>
    <property type="evidence" value="ECO:0007669"/>
    <property type="project" value="InterPro"/>
</dbReference>
<dbReference type="PANTHER" id="PTHR23501">
    <property type="entry name" value="MAJOR FACILITATOR SUPERFAMILY"/>
    <property type="match status" value="1"/>
</dbReference>
<keyword evidence="8" id="KW-1185">Reference proteome</keyword>
<protein>
    <submittedName>
        <fullName evidence="7">Major facilitator superfamily domain-containing protein</fullName>
    </submittedName>
</protein>
<organism evidence="7 8">
    <name type="scientific">Roridomyces roridus</name>
    <dbReference type="NCBI Taxonomy" id="1738132"/>
    <lineage>
        <taxon>Eukaryota</taxon>
        <taxon>Fungi</taxon>
        <taxon>Dikarya</taxon>
        <taxon>Basidiomycota</taxon>
        <taxon>Agaricomycotina</taxon>
        <taxon>Agaricomycetes</taxon>
        <taxon>Agaricomycetidae</taxon>
        <taxon>Agaricales</taxon>
        <taxon>Marasmiineae</taxon>
        <taxon>Mycenaceae</taxon>
        <taxon>Roridomyces</taxon>
    </lineage>
</organism>
<dbReference type="PANTHER" id="PTHR23501:SF49">
    <property type="entry name" value="MAJOR FACILITATOR SUPERFAMILY (MFS) PROFILE DOMAIN-CONTAINING PROTEIN"/>
    <property type="match status" value="1"/>
</dbReference>
<feature type="transmembrane region" description="Helical" evidence="5">
    <location>
        <begin position="539"/>
        <end position="561"/>
    </location>
</feature>
<dbReference type="Pfam" id="PF07690">
    <property type="entry name" value="MFS_1"/>
    <property type="match status" value="1"/>
</dbReference>
<dbReference type="SUPFAM" id="SSF103473">
    <property type="entry name" value="MFS general substrate transporter"/>
    <property type="match status" value="1"/>
</dbReference>
<dbReference type="AlphaFoldDB" id="A0AAD7BD36"/>
<evidence type="ECO:0000256" key="2">
    <source>
        <dbReference type="ARBA" id="ARBA00022692"/>
    </source>
</evidence>
<keyword evidence="2 5" id="KW-0812">Transmembrane</keyword>
<proteinExistence type="predicted"/>
<reference evidence="7" key="1">
    <citation type="submission" date="2023-03" db="EMBL/GenBank/DDBJ databases">
        <title>Massive genome expansion in bonnet fungi (Mycena s.s.) driven by repeated elements and novel gene families across ecological guilds.</title>
        <authorList>
            <consortium name="Lawrence Berkeley National Laboratory"/>
            <person name="Harder C.B."/>
            <person name="Miyauchi S."/>
            <person name="Viragh M."/>
            <person name="Kuo A."/>
            <person name="Thoen E."/>
            <person name="Andreopoulos B."/>
            <person name="Lu D."/>
            <person name="Skrede I."/>
            <person name="Drula E."/>
            <person name="Henrissat B."/>
            <person name="Morin E."/>
            <person name="Kohler A."/>
            <person name="Barry K."/>
            <person name="LaButti K."/>
            <person name="Morin E."/>
            <person name="Salamov A."/>
            <person name="Lipzen A."/>
            <person name="Mereny Z."/>
            <person name="Hegedus B."/>
            <person name="Baldrian P."/>
            <person name="Stursova M."/>
            <person name="Weitz H."/>
            <person name="Taylor A."/>
            <person name="Grigoriev I.V."/>
            <person name="Nagy L.G."/>
            <person name="Martin F."/>
            <person name="Kauserud H."/>
        </authorList>
    </citation>
    <scope>NUCLEOTIDE SEQUENCE</scope>
    <source>
        <strain evidence="7">9284</strain>
    </source>
</reference>
<feature type="transmembrane region" description="Helical" evidence="5">
    <location>
        <begin position="55"/>
        <end position="81"/>
    </location>
</feature>
<comment type="caution">
    <text evidence="7">The sequence shown here is derived from an EMBL/GenBank/DDBJ whole genome shotgun (WGS) entry which is preliminary data.</text>
</comment>
<dbReference type="Gene3D" id="1.20.1250.20">
    <property type="entry name" value="MFS general substrate transporter like domains"/>
    <property type="match status" value="1"/>
</dbReference>
<accession>A0AAD7BD36</accession>
<keyword evidence="3 5" id="KW-1133">Transmembrane helix</keyword>
<dbReference type="PRINTS" id="PR01036">
    <property type="entry name" value="TCRTETB"/>
</dbReference>
<feature type="transmembrane region" description="Helical" evidence="5">
    <location>
        <begin position="123"/>
        <end position="142"/>
    </location>
</feature>
<dbReference type="PROSITE" id="PS50850">
    <property type="entry name" value="MFS"/>
    <property type="match status" value="1"/>
</dbReference>
<dbReference type="GO" id="GO:0005886">
    <property type="term" value="C:plasma membrane"/>
    <property type="evidence" value="ECO:0007669"/>
    <property type="project" value="TreeGrafter"/>
</dbReference>
<name>A0AAD7BD36_9AGAR</name>